<dbReference type="Pfam" id="PF22590">
    <property type="entry name" value="Cas3-like_C_2"/>
    <property type="match status" value="1"/>
</dbReference>
<feature type="region of interest" description="Disordered" evidence="9">
    <location>
        <begin position="496"/>
        <end position="516"/>
    </location>
</feature>
<evidence type="ECO:0000256" key="7">
    <source>
        <dbReference type="ARBA" id="ARBA00022840"/>
    </source>
</evidence>
<dbReference type="NCBIfam" id="TIGR02562">
    <property type="entry name" value="cas3_yersinia"/>
    <property type="match status" value="1"/>
</dbReference>
<dbReference type="Gene3D" id="1.10.3210.30">
    <property type="match status" value="1"/>
</dbReference>
<dbReference type="PROSITE" id="PS51643">
    <property type="entry name" value="HD_CAS3"/>
    <property type="match status" value="1"/>
</dbReference>
<evidence type="ECO:0000256" key="1">
    <source>
        <dbReference type="ARBA" id="ARBA00006847"/>
    </source>
</evidence>
<dbReference type="Pfam" id="PF21384">
    <property type="entry name" value="Cas3_I-F_Cas2"/>
    <property type="match status" value="1"/>
</dbReference>
<reference evidence="11 12" key="1">
    <citation type="submission" date="2024-06" db="EMBL/GenBank/DDBJ databases">
        <title>Fanconibacter daqui strain Q02 whole shotgun sequencing project.</title>
        <authorList>
            <person name="Rodrigues J.W.A."/>
            <person name="Viana L.C."/>
            <person name="Vieira E.C."/>
            <person name="Souza F.O.L."/>
            <person name="Alegria O.C."/>
            <person name="Patroca S."/>
            <person name="Cruz A.C.R."/>
            <person name="Nunes A.R.C."/>
        </authorList>
    </citation>
    <scope>NUCLEOTIDE SEQUENCE [LARGE SCALE GENOMIC DNA]</scope>
    <source>
        <strain evidence="11 12">Q02</strain>
    </source>
</reference>
<dbReference type="RefSeq" id="WP_349951606.1">
    <property type="nucleotide sequence ID" value="NZ_JBEHGX010000011.1"/>
</dbReference>
<name>A0ABV1PS73_9ENTR</name>
<dbReference type="Proteomes" id="UP001447374">
    <property type="component" value="Unassembled WGS sequence"/>
</dbReference>
<evidence type="ECO:0000259" key="10">
    <source>
        <dbReference type="PROSITE" id="PS51643"/>
    </source>
</evidence>
<dbReference type="EMBL" id="JBEHGX010000011">
    <property type="protein sequence ID" value="MER0127669.1"/>
    <property type="molecule type" value="Genomic_DNA"/>
</dbReference>
<dbReference type="InterPro" id="IPR038257">
    <property type="entry name" value="CRISPR-assoc_Cas3_HD_sf"/>
</dbReference>
<keyword evidence="5" id="KW-0378">Hydrolase</keyword>
<evidence type="ECO:0000256" key="6">
    <source>
        <dbReference type="ARBA" id="ARBA00022806"/>
    </source>
</evidence>
<evidence type="ECO:0000313" key="11">
    <source>
        <dbReference type="EMBL" id="MER0127669.1"/>
    </source>
</evidence>
<evidence type="ECO:0000256" key="8">
    <source>
        <dbReference type="ARBA" id="ARBA00023118"/>
    </source>
</evidence>
<dbReference type="InterPro" id="IPR006483">
    <property type="entry name" value="CRISPR-assoc_Cas3_HD"/>
</dbReference>
<dbReference type="InterPro" id="IPR027417">
    <property type="entry name" value="P-loop_NTPase"/>
</dbReference>
<evidence type="ECO:0000256" key="9">
    <source>
        <dbReference type="SAM" id="MobiDB-lite"/>
    </source>
</evidence>
<feature type="domain" description="HD Cas3-type" evidence="10">
    <location>
        <begin position="102"/>
        <end position="324"/>
    </location>
</feature>
<dbReference type="InterPro" id="IPR048823">
    <property type="entry name" value="Cas3_I-F_Cas2"/>
</dbReference>
<evidence type="ECO:0000256" key="4">
    <source>
        <dbReference type="ARBA" id="ARBA00022741"/>
    </source>
</evidence>
<proteinExistence type="inferred from homology"/>
<keyword evidence="6" id="KW-0347">Helicase</keyword>
<organism evidence="11 12">
    <name type="scientific">Franconibacter daqui</name>
    <dbReference type="NCBI Taxonomy" id="2047724"/>
    <lineage>
        <taxon>Bacteria</taxon>
        <taxon>Pseudomonadati</taxon>
        <taxon>Pseudomonadota</taxon>
        <taxon>Gammaproteobacteria</taxon>
        <taxon>Enterobacterales</taxon>
        <taxon>Enterobacteriaceae</taxon>
        <taxon>Franconibacter</taxon>
    </lineage>
</organism>
<keyword evidence="7" id="KW-0067">ATP-binding</keyword>
<evidence type="ECO:0000256" key="3">
    <source>
        <dbReference type="ARBA" id="ARBA00022723"/>
    </source>
</evidence>
<comment type="similarity">
    <text evidence="2">In the central section; belongs to the CRISPR-associated helicase Cas3 family.</text>
</comment>
<comment type="similarity">
    <text evidence="1">In the N-terminal section; belongs to the CRISPR-associated nuclease Cas3-HD family.</text>
</comment>
<dbReference type="InterPro" id="IPR013395">
    <property type="entry name" value="CRISPR-assoc_Cas3_yers"/>
</dbReference>
<evidence type="ECO:0000256" key="5">
    <source>
        <dbReference type="ARBA" id="ARBA00022801"/>
    </source>
</evidence>
<comment type="caution">
    <text evidence="11">The sequence shown here is derived from an EMBL/GenBank/DDBJ whole genome shotgun (WGS) entry which is preliminary data.</text>
</comment>
<keyword evidence="3" id="KW-0479">Metal-binding</keyword>
<keyword evidence="4" id="KW-0547">Nucleotide-binding</keyword>
<sequence>MNVLLISQCTARARVESCRILDEFAERAGNGAWQTAITLEGLNTLRRLLRKTARRNTAVACHWIKKSGQTELLWIVGNLRRFSAQGAVPTNYTTHNVIRSRDEHHWRSAESVALLAAIAGLFHDFGKANALFQASLSGKAKYRFQPFRHEWISARLFQAFVAGQSDGEWLEKLGKLEANDEAEWLARLKTDGPNHSDSPFIQLPPLAQVIVWLILSHHRLPAYQYPYRRENWPDLLYCENWLENQLKADWNSRNHQDPEWDAAAFSQVWLFPEGTPLRSRIWREKARQIAKRANNAPALLAFGKMEQHFTLHLSRLALMFADHFYSAKAAYSGWQDERYSVWANSERATGRLKQKLDEHVSGVAHHALLLGRSLPWVRRSLPAIARHKKFRERAKEQRFLWQNRAGEMTESLREEAKRQGFFGINMASTGCGKTFANARIMYALSEEQEGCRFTVALGLRTLTLQTGDALRTRLGLNDDDLAVLTGSQAVRTLHQLRQTSTANQPAEKGETDQGSASEDAFFESHQYLHYEGSADCGPLKHWLSGDDKLSRLVSAPVLVTTVDHLVPATEGVRGGKQIPAMLRLLTSDLVLDEPDDFDIADLPALCRLVNWAGMLGCRVLLSSATLPPSLVQALFAAYNKGRQQYQLACGEPDTAVNVCCAWFDEYGATSRQCADPRQFHEVHKQFVEQRAERLQSKEVLCRARIVDVETEKPVTLAVAQTLQTEMLALHTLHHEKHPCGKTLSLGLARFANINPLVAVAQALMAMPAPENYCIHYCVYHSRHPLAVRSVIEAQLDAAFSRGEGKALWQTPSVSAALDSHPAQHHLFVVLASPVCEVGRDWDADWGIIEPSSMRSLIQFAGRIQRHRRKTPQAENLVILNRNIKALRATDEAQPAYQRPGFEESKFRLASHNLRDILPESHYRAINAVPRILQPEKFKAARYDSLSTLEHARLYNTLLDTPKNGEPVAAYWWRCSLSWCGELQRRTPFRQSSPDEAYYLFMEEEEDEPVFRPRSEDGAGWGEAWNLQYQPVAFAEGVRPWFDISYQRVLLELAGKLEMELSEVSEKFGEIRLLKSDQDAVEDWLYHPLLGVFHAFK</sequence>
<evidence type="ECO:0000313" key="12">
    <source>
        <dbReference type="Proteomes" id="UP001447374"/>
    </source>
</evidence>
<gene>
    <name evidence="11" type="primary">cas3f</name>
    <name evidence="11" type="ORF">ABQG75_18230</name>
</gene>
<keyword evidence="8" id="KW-0051">Antiviral defense</keyword>
<dbReference type="InterPro" id="IPR054712">
    <property type="entry name" value="Cas3-like_dom"/>
</dbReference>
<evidence type="ECO:0000256" key="2">
    <source>
        <dbReference type="ARBA" id="ARBA00009046"/>
    </source>
</evidence>
<dbReference type="SUPFAM" id="SSF52540">
    <property type="entry name" value="P-loop containing nucleoside triphosphate hydrolases"/>
    <property type="match status" value="1"/>
</dbReference>
<protein>
    <submittedName>
        <fullName evidence="11">Type I-F CRISPR-associated helicase Cas3f</fullName>
    </submittedName>
</protein>
<keyword evidence="12" id="KW-1185">Reference proteome</keyword>
<accession>A0ABV1PS73</accession>